<organism evidence="4 5">
    <name type="scientific">Acidiluteibacter ferrifornacis</name>
    <dbReference type="NCBI Taxonomy" id="2692424"/>
    <lineage>
        <taxon>Bacteria</taxon>
        <taxon>Pseudomonadati</taxon>
        <taxon>Bacteroidota</taxon>
        <taxon>Flavobacteriia</taxon>
        <taxon>Flavobacteriales</taxon>
        <taxon>Cryomorphaceae</taxon>
        <taxon>Acidiluteibacter</taxon>
    </lineage>
</organism>
<dbReference type="InterPro" id="IPR019196">
    <property type="entry name" value="ABC_transp_unknown"/>
</dbReference>
<keyword evidence="5" id="KW-1185">Reference proteome</keyword>
<dbReference type="InterPro" id="IPR019863">
    <property type="entry name" value="Motility-assoc_ABC-rel_GldG"/>
</dbReference>
<protein>
    <submittedName>
        <fullName evidence="4">Gliding motility-associated ABC transporter substrate-binding protein GldG</fullName>
    </submittedName>
</protein>
<keyword evidence="1" id="KW-0812">Transmembrane</keyword>
<evidence type="ECO:0000259" key="2">
    <source>
        <dbReference type="Pfam" id="PF09822"/>
    </source>
</evidence>
<name>A0A6N9NIG2_9FLAO</name>
<dbReference type="InterPro" id="IPR055396">
    <property type="entry name" value="DUF7088"/>
</dbReference>
<comment type="caution">
    <text evidence="4">The sequence shown here is derived from an EMBL/GenBank/DDBJ whole genome shotgun (WGS) entry which is preliminary data.</text>
</comment>
<evidence type="ECO:0000256" key="1">
    <source>
        <dbReference type="SAM" id="Phobius"/>
    </source>
</evidence>
<keyword evidence="1" id="KW-0472">Membrane</keyword>
<evidence type="ECO:0000313" key="5">
    <source>
        <dbReference type="Proteomes" id="UP000470771"/>
    </source>
</evidence>
<gene>
    <name evidence="4" type="primary">gldG</name>
    <name evidence="4" type="ORF">GQN54_04185</name>
</gene>
<evidence type="ECO:0000313" key="4">
    <source>
        <dbReference type="EMBL" id="NBG65301.1"/>
    </source>
</evidence>
<dbReference type="AlphaFoldDB" id="A0A6N9NIG2"/>
<dbReference type="Pfam" id="PF23357">
    <property type="entry name" value="DUF7088"/>
    <property type="match status" value="1"/>
</dbReference>
<dbReference type="Pfam" id="PF09822">
    <property type="entry name" value="ABC_transp_aux"/>
    <property type="match status" value="1"/>
</dbReference>
<proteinExistence type="predicted"/>
<keyword evidence="1" id="KW-1133">Transmembrane helix</keyword>
<accession>A0A6N9NIG2</accession>
<sequence>MSKKTSNKTRSNKATDLTNLLMWIVLIVLFNYIGSYFFYRFDLTSEKRYSISEPSKKLVQELDDIVYFKVYLEGDFPAGFKRLRDETKEMLDEFRAYSNDKIEYQFINPSDNPDEKERDKIYKLLYEVGLRPTDLEIKEESGISNKLIWPGALVSYRGKETPLQLLKSSTGASPEVMLNQSIEALEYEIAASIKKIIAIEKPNIAFIEGHGELDKYHTADITKTLEDYYDIERVNLKGNLNALSSRYGADTVNIFMMNTYDLLIIAKPDSTFSEKDKYLIDQHIMHGGKVLWVIDQVKAEMDSLNSKNNHVFMALGNNLNLDDQLFKYGVRINKDLIQDIQSAPIPVVTGMIGNQTKTDLFPWNFFPMFLQQNRHPIAKGLDAIRGKFVSSIDLVGNPDIKKTVLLETSPYTKLVKAPTRVSLDMVKFEPQKEQYNRRNVPVAVLLEGEFESVFKNRLTSRIADNELMKYKEKSEPNKMIVISDGDMIENYVKESTKEYYALGYDRFTKKLFANKDFILNCVNYLIDDSGLMLTNSRTLTIRLLDKEKIKGDRMIWQVINIAGPIILILLMGGVIFLIRKRKYTNN</sequence>
<dbReference type="NCBIfam" id="TIGR03521">
    <property type="entry name" value="GldG"/>
    <property type="match status" value="1"/>
</dbReference>
<feature type="domain" description="ABC-type uncharacterised transport system" evidence="2">
    <location>
        <begin position="201"/>
        <end position="521"/>
    </location>
</feature>
<dbReference type="RefSeq" id="WP_160632255.1">
    <property type="nucleotide sequence ID" value="NZ_WWNE01000004.1"/>
</dbReference>
<dbReference type="Proteomes" id="UP000470771">
    <property type="component" value="Unassembled WGS sequence"/>
</dbReference>
<feature type="transmembrane region" description="Helical" evidence="1">
    <location>
        <begin position="20"/>
        <end position="39"/>
    </location>
</feature>
<dbReference type="EMBL" id="WWNE01000004">
    <property type="protein sequence ID" value="NBG65301.1"/>
    <property type="molecule type" value="Genomic_DNA"/>
</dbReference>
<feature type="transmembrane region" description="Helical" evidence="1">
    <location>
        <begin position="554"/>
        <end position="578"/>
    </location>
</feature>
<reference evidence="4 5" key="1">
    <citation type="submission" date="2019-12" db="EMBL/GenBank/DDBJ databases">
        <authorList>
            <person name="Zhao J."/>
        </authorList>
    </citation>
    <scope>NUCLEOTIDE SEQUENCE [LARGE SCALE GENOMIC DNA]</scope>
    <source>
        <strain evidence="4 5">S-15</strain>
    </source>
</reference>
<feature type="domain" description="DUF7088" evidence="3">
    <location>
        <begin position="46"/>
        <end position="155"/>
    </location>
</feature>
<evidence type="ECO:0000259" key="3">
    <source>
        <dbReference type="Pfam" id="PF23357"/>
    </source>
</evidence>